<dbReference type="Proteomes" id="UP000070700">
    <property type="component" value="Unassembled WGS sequence"/>
</dbReference>
<dbReference type="GO" id="GO:0016747">
    <property type="term" value="F:acyltransferase activity, transferring groups other than amino-acyl groups"/>
    <property type="evidence" value="ECO:0007669"/>
    <property type="project" value="InterPro"/>
</dbReference>
<dbReference type="PANTHER" id="PTHR42791">
    <property type="entry name" value="GNAT FAMILY ACETYLTRANSFERASE"/>
    <property type="match status" value="1"/>
</dbReference>
<evidence type="ECO:0000259" key="1">
    <source>
        <dbReference type="PROSITE" id="PS51186"/>
    </source>
</evidence>
<name>A0A194XJG7_MOLSC</name>
<dbReference type="OrthoDB" id="410198at2759"/>
<reference evidence="2 3" key="1">
    <citation type="submission" date="2015-10" db="EMBL/GenBank/DDBJ databases">
        <title>Full genome of DAOMC 229536 Phialocephala scopiformis, a fungal endophyte of spruce producing the potent anti-insectan compound rugulosin.</title>
        <authorList>
            <consortium name="DOE Joint Genome Institute"/>
            <person name="Walker A.K."/>
            <person name="Frasz S.L."/>
            <person name="Seifert K.A."/>
            <person name="Miller J.D."/>
            <person name="Mondo S.J."/>
            <person name="Labutti K."/>
            <person name="Lipzen A."/>
            <person name="Dockter R."/>
            <person name="Kennedy M."/>
            <person name="Grigoriev I.V."/>
            <person name="Spatafora J.W."/>
        </authorList>
    </citation>
    <scope>NUCLEOTIDE SEQUENCE [LARGE SCALE GENOMIC DNA]</scope>
    <source>
        <strain evidence="2 3">CBS 120377</strain>
    </source>
</reference>
<dbReference type="InterPro" id="IPR000182">
    <property type="entry name" value="GNAT_dom"/>
</dbReference>
<dbReference type="InParanoid" id="A0A194XJG7"/>
<dbReference type="Pfam" id="PF00583">
    <property type="entry name" value="Acetyltransf_1"/>
    <property type="match status" value="1"/>
</dbReference>
<feature type="domain" description="N-acetyltransferase" evidence="1">
    <location>
        <begin position="61"/>
        <end position="176"/>
    </location>
</feature>
<proteinExistence type="predicted"/>
<dbReference type="PROSITE" id="PS51186">
    <property type="entry name" value="GNAT"/>
    <property type="match status" value="1"/>
</dbReference>
<dbReference type="CDD" id="cd04301">
    <property type="entry name" value="NAT_SF"/>
    <property type="match status" value="1"/>
</dbReference>
<protein>
    <recommendedName>
        <fullName evidence="1">N-acetyltransferase domain-containing protein</fullName>
    </recommendedName>
</protein>
<dbReference type="InterPro" id="IPR052523">
    <property type="entry name" value="Trichothecene_AcTrans"/>
</dbReference>
<dbReference type="RefSeq" id="XP_018074257.1">
    <property type="nucleotide sequence ID" value="XM_018221910.1"/>
</dbReference>
<evidence type="ECO:0000313" key="2">
    <source>
        <dbReference type="EMBL" id="KUJ19902.1"/>
    </source>
</evidence>
<dbReference type="SUPFAM" id="SSF55729">
    <property type="entry name" value="Acyl-CoA N-acyltransferases (Nat)"/>
    <property type="match status" value="1"/>
</dbReference>
<dbReference type="AlphaFoldDB" id="A0A194XJG7"/>
<accession>A0A194XJG7</accession>
<dbReference type="EMBL" id="KQ947410">
    <property type="protein sequence ID" value="KUJ19902.1"/>
    <property type="molecule type" value="Genomic_DNA"/>
</dbReference>
<dbReference type="PANTHER" id="PTHR42791:SF5">
    <property type="entry name" value="HYPOTHETICAL ACETYLTRANSFERASE (EUROFUNG)"/>
    <property type="match status" value="1"/>
</dbReference>
<sequence length="176" mass="20974">MTFQLQDIDPEKDFKELIECEWVSYEEPQQTFFRLFCPIIGQGPNSRVESLKESTDCQLKWHFRSYELLAKGCRWQLREDRWSGEDHSEAYWFPAGGQRDFVAQALHQFDAPRAEMAQRPQIYLNIIYTHPEYRRKGIADMVMDWGIKKADEMGVEMWLDATIYSLPFYEKHGFKS</sequence>
<dbReference type="Gene3D" id="3.40.630.30">
    <property type="match status" value="1"/>
</dbReference>
<evidence type="ECO:0000313" key="3">
    <source>
        <dbReference type="Proteomes" id="UP000070700"/>
    </source>
</evidence>
<keyword evidence="3" id="KW-1185">Reference proteome</keyword>
<organism evidence="2 3">
    <name type="scientific">Mollisia scopiformis</name>
    <name type="common">Conifer needle endophyte fungus</name>
    <name type="synonym">Phialocephala scopiformis</name>
    <dbReference type="NCBI Taxonomy" id="149040"/>
    <lineage>
        <taxon>Eukaryota</taxon>
        <taxon>Fungi</taxon>
        <taxon>Dikarya</taxon>
        <taxon>Ascomycota</taxon>
        <taxon>Pezizomycotina</taxon>
        <taxon>Leotiomycetes</taxon>
        <taxon>Helotiales</taxon>
        <taxon>Mollisiaceae</taxon>
        <taxon>Mollisia</taxon>
    </lineage>
</organism>
<dbReference type="GeneID" id="28831636"/>
<gene>
    <name evidence="2" type="ORF">LY89DRAFT_772535</name>
</gene>
<dbReference type="InterPro" id="IPR016181">
    <property type="entry name" value="Acyl_CoA_acyltransferase"/>
</dbReference>
<dbReference type="KEGG" id="psco:LY89DRAFT_772535"/>